<evidence type="ECO:0000259" key="2">
    <source>
        <dbReference type="Pfam" id="PF01337"/>
    </source>
</evidence>
<evidence type="ECO:0000313" key="4">
    <source>
        <dbReference type="Proteomes" id="UP001500212"/>
    </source>
</evidence>
<dbReference type="Gene3D" id="3.30.370.10">
    <property type="entry name" value="Barstar-like"/>
    <property type="match status" value="1"/>
</dbReference>
<proteinExistence type="inferred from homology"/>
<protein>
    <recommendedName>
        <fullName evidence="2">Barstar (barnase inhibitor) domain-containing protein</fullName>
    </recommendedName>
</protein>
<organism evidence="3 4">
    <name type="scientific">Actinoallomurus liliacearum</name>
    <dbReference type="NCBI Taxonomy" id="1080073"/>
    <lineage>
        <taxon>Bacteria</taxon>
        <taxon>Bacillati</taxon>
        <taxon>Actinomycetota</taxon>
        <taxon>Actinomycetes</taxon>
        <taxon>Streptosporangiales</taxon>
        <taxon>Thermomonosporaceae</taxon>
        <taxon>Actinoallomurus</taxon>
    </lineage>
</organism>
<sequence>MNADVAVPKDVPTVVLDGTTMRDERSFHRNFVPALGDRIRVDYGKNLDALNDVVSLEIEGPLDIHWSDHAGARERLPPAFYARVIEIFQKRATDDARYGHTAVRLILD</sequence>
<comment type="similarity">
    <text evidence="1">Belongs to the barstar family.</text>
</comment>
<evidence type="ECO:0000313" key="3">
    <source>
        <dbReference type="EMBL" id="GAA4618711.1"/>
    </source>
</evidence>
<accession>A0ABP8TXT3</accession>
<gene>
    <name evidence="3" type="ORF">GCM10023195_84290</name>
</gene>
<dbReference type="SUPFAM" id="SSF52038">
    <property type="entry name" value="Barstar-related"/>
    <property type="match status" value="1"/>
</dbReference>
<dbReference type="RefSeq" id="WP_345366902.1">
    <property type="nucleotide sequence ID" value="NZ_BAABHJ010000040.1"/>
</dbReference>
<dbReference type="Proteomes" id="UP001500212">
    <property type="component" value="Unassembled WGS sequence"/>
</dbReference>
<dbReference type="InterPro" id="IPR000468">
    <property type="entry name" value="Barstar"/>
</dbReference>
<dbReference type="EMBL" id="BAABHJ010000040">
    <property type="protein sequence ID" value="GAA4618711.1"/>
    <property type="molecule type" value="Genomic_DNA"/>
</dbReference>
<feature type="domain" description="Barstar (barnase inhibitor)" evidence="2">
    <location>
        <begin position="12"/>
        <end position="100"/>
    </location>
</feature>
<dbReference type="Pfam" id="PF01337">
    <property type="entry name" value="Barstar"/>
    <property type="match status" value="1"/>
</dbReference>
<comment type="caution">
    <text evidence="3">The sequence shown here is derived from an EMBL/GenBank/DDBJ whole genome shotgun (WGS) entry which is preliminary data.</text>
</comment>
<name>A0ABP8TXT3_9ACTN</name>
<reference evidence="4" key="1">
    <citation type="journal article" date="2019" name="Int. J. Syst. Evol. Microbiol.">
        <title>The Global Catalogue of Microorganisms (GCM) 10K type strain sequencing project: providing services to taxonomists for standard genome sequencing and annotation.</title>
        <authorList>
            <consortium name="The Broad Institute Genomics Platform"/>
            <consortium name="The Broad Institute Genome Sequencing Center for Infectious Disease"/>
            <person name="Wu L."/>
            <person name="Ma J."/>
        </authorList>
    </citation>
    <scope>NUCLEOTIDE SEQUENCE [LARGE SCALE GENOMIC DNA]</scope>
    <source>
        <strain evidence="4">JCM 17938</strain>
    </source>
</reference>
<dbReference type="InterPro" id="IPR035905">
    <property type="entry name" value="Barstar-like_sf"/>
</dbReference>
<evidence type="ECO:0000256" key="1">
    <source>
        <dbReference type="ARBA" id="ARBA00006845"/>
    </source>
</evidence>
<keyword evidence="4" id="KW-1185">Reference proteome</keyword>